<evidence type="ECO:0000256" key="9">
    <source>
        <dbReference type="ARBA" id="ARBA00051693"/>
    </source>
</evidence>
<dbReference type="GO" id="GO:0005524">
    <property type="term" value="F:ATP binding"/>
    <property type="evidence" value="ECO:0007669"/>
    <property type="project" value="UniProtKB-KW"/>
</dbReference>
<dbReference type="Pfam" id="PF00069">
    <property type="entry name" value="Pkinase"/>
    <property type="match status" value="1"/>
</dbReference>
<organism evidence="11 12">
    <name type="scientific">Varanus komodoensis</name>
    <name type="common">Komodo dragon</name>
    <dbReference type="NCBI Taxonomy" id="61221"/>
    <lineage>
        <taxon>Eukaryota</taxon>
        <taxon>Metazoa</taxon>
        <taxon>Chordata</taxon>
        <taxon>Craniata</taxon>
        <taxon>Vertebrata</taxon>
        <taxon>Euteleostomi</taxon>
        <taxon>Lepidosauria</taxon>
        <taxon>Squamata</taxon>
        <taxon>Bifurcata</taxon>
        <taxon>Unidentata</taxon>
        <taxon>Episquamata</taxon>
        <taxon>Toxicofera</taxon>
        <taxon>Anguimorpha</taxon>
        <taxon>Paleoanguimorpha</taxon>
        <taxon>Varanoidea</taxon>
        <taxon>Varanidae</taxon>
        <taxon>Varanus</taxon>
    </lineage>
</organism>
<keyword evidence="12" id="KW-1185">Reference proteome</keyword>
<reference evidence="11" key="1">
    <citation type="submission" date="2025-08" db="UniProtKB">
        <authorList>
            <consortium name="Ensembl"/>
        </authorList>
    </citation>
    <scope>IDENTIFICATION</scope>
</reference>
<evidence type="ECO:0000256" key="6">
    <source>
        <dbReference type="ARBA" id="ARBA00038999"/>
    </source>
</evidence>
<dbReference type="PROSITE" id="PS50011">
    <property type="entry name" value="PROTEIN_KINASE_DOM"/>
    <property type="match status" value="1"/>
</dbReference>
<feature type="domain" description="Protein kinase" evidence="10">
    <location>
        <begin position="1"/>
        <end position="229"/>
    </location>
</feature>
<dbReference type="Ensembl" id="ENSVKKT00000023269.1">
    <property type="protein sequence ID" value="ENSVKKP00000022706.1"/>
    <property type="gene ID" value="ENSVKKG00000015084.1"/>
</dbReference>
<evidence type="ECO:0000313" key="11">
    <source>
        <dbReference type="Ensembl" id="ENSVKKP00000022706.1"/>
    </source>
</evidence>
<dbReference type="Gene3D" id="1.10.510.10">
    <property type="entry name" value="Transferase(Phosphotransferase) domain 1"/>
    <property type="match status" value="1"/>
</dbReference>
<evidence type="ECO:0000256" key="7">
    <source>
        <dbReference type="ARBA" id="ARBA00049014"/>
    </source>
</evidence>
<evidence type="ECO:0000259" key="10">
    <source>
        <dbReference type="PROSITE" id="PS50011"/>
    </source>
</evidence>
<comment type="similarity">
    <text evidence="5">Belongs to the protein kinase superfamily. STE Ser/Thr protein kinase family. MAP kinase kinase subfamily.</text>
</comment>
<evidence type="ECO:0000256" key="1">
    <source>
        <dbReference type="ARBA" id="ARBA00022679"/>
    </source>
</evidence>
<dbReference type="GO" id="GO:0004708">
    <property type="term" value="F:MAP kinase kinase activity"/>
    <property type="evidence" value="ECO:0007669"/>
    <property type="project" value="UniProtKB-EC"/>
</dbReference>
<comment type="catalytic activity">
    <reaction evidence="7">
        <text>L-seryl-[protein] + ATP = O-phospho-L-seryl-[protein] + ADP + H(+)</text>
        <dbReference type="Rhea" id="RHEA:17989"/>
        <dbReference type="Rhea" id="RHEA-COMP:9863"/>
        <dbReference type="Rhea" id="RHEA-COMP:11604"/>
        <dbReference type="ChEBI" id="CHEBI:15378"/>
        <dbReference type="ChEBI" id="CHEBI:29999"/>
        <dbReference type="ChEBI" id="CHEBI:30616"/>
        <dbReference type="ChEBI" id="CHEBI:83421"/>
        <dbReference type="ChEBI" id="CHEBI:456216"/>
        <dbReference type="EC" id="2.7.12.2"/>
    </reaction>
</comment>
<evidence type="ECO:0000256" key="3">
    <source>
        <dbReference type="ARBA" id="ARBA00022777"/>
    </source>
</evidence>
<protein>
    <recommendedName>
        <fullName evidence="6">mitogen-activated protein kinase kinase</fullName>
        <ecNumber evidence="6">2.7.12.2</ecNumber>
    </recommendedName>
</protein>
<accession>A0A8D2LI24</accession>
<keyword evidence="1" id="KW-0808">Transferase</keyword>
<dbReference type="InterPro" id="IPR000719">
    <property type="entry name" value="Prot_kinase_dom"/>
</dbReference>
<dbReference type="Proteomes" id="UP000694545">
    <property type="component" value="Unplaced"/>
</dbReference>
<evidence type="ECO:0000256" key="8">
    <source>
        <dbReference type="ARBA" id="ARBA00049299"/>
    </source>
</evidence>
<dbReference type="InterPro" id="IPR011009">
    <property type="entry name" value="Kinase-like_dom_sf"/>
</dbReference>
<sequence length="229" mass="25191">MTNQLVVSGIVLWITSQTYGKLSLQSFLRSFGKPAKIYSASVGCFSSSVVIPASPFMQVLGYRTGVPLALPGIFIIEGYCAFAEAGSMWFAMEYGGEKSLNNLTVERSTKQQGPFPAATILKVALDMARGLKYLHTNEKLLHDDIKSSNIIKGDLDSIKICDVDGCVGIKPWKPKKALEEGGVITDRTIMECPERFTWLNDNASFDEDISLLHLLLDVLFGLSSWRSRG</sequence>
<evidence type="ECO:0000256" key="4">
    <source>
        <dbReference type="ARBA" id="ARBA00022840"/>
    </source>
</evidence>
<evidence type="ECO:0000256" key="5">
    <source>
        <dbReference type="ARBA" id="ARBA00038035"/>
    </source>
</evidence>
<comment type="catalytic activity">
    <reaction evidence="8">
        <text>L-threonyl-[protein] + ATP = O-phospho-L-threonyl-[protein] + ADP + H(+)</text>
        <dbReference type="Rhea" id="RHEA:46608"/>
        <dbReference type="Rhea" id="RHEA-COMP:11060"/>
        <dbReference type="Rhea" id="RHEA-COMP:11605"/>
        <dbReference type="ChEBI" id="CHEBI:15378"/>
        <dbReference type="ChEBI" id="CHEBI:30013"/>
        <dbReference type="ChEBI" id="CHEBI:30616"/>
        <dbReference type="ChEBI" id="CHEBI:61977"/>
        <dbReference type="ChEBI" id="CHEBI:456216"/>
        <dbReference type="EC" id="2.7.12.2"/>
    </reaction>
</comment>
<dbReference type="SUPFAM" id="SSF56112">
    <property type="entry name" value="Protein kinase-like (PK-like)"/>
    <property type="match status" value="1"/>
</dbReference>
<name>A0A8D2LI24_VARKO</name>
<proteinExistence type="inferred from homology"/>
<dbReference type="PANTHER" id="PTHR48013">
    <property type="entry name" value="DUAL SPECIFICITY MITOGEN-ACTIVATED PROTEIN KINASE KINASE 5-RELATED"/>
    <property type="match status" value="1"/>
</dbReference>
<reference evidence="11" key="2">
    <citation type="submission" date="2025-09" db="UniProtKB">
        <authorList>
            <consortium name="Ensembl"/>
        </authorList>
    </citation>
    <scope>IDENTIFICATION</scope>
</reference>
<dbReference type="PANTHER" id="PTHR48013:SF9">
    <property type="entry name" value="DUAL SPECIFICITY MITOGEN-ACTIVATED PROTEIN KINASE KINASE 5"/>
    <property type="match status" value="1"/>
</dbReference>
<keyword evidence="4" id="KW-0067">ATP-binding</keyword>
<dbReference type="EC" id="2.7.12.2" evidence="6"/>
<dbReference type="AlphaFoldDB" id="A0A8D2LI24"/>
<keyword evidence="2" id="KW-0547">Nucleotide-binding</keyword>
<keyword evidence="3" id="KW-0418">Kinase</keyword>
<comment type="catalytic activity">
    <reaction evidence="9">
        <text>L-tyrosyl-[protein] + ATP = O-phospho-L-tyrosyl-[protein] + ADP + H(+)</text>
        <dbReference type="Rhea" id="RHEA:10596"/>
        <dbReference type="Rhea" id="RHEA-COMP:10136"/>
        <dbReference type="Rhea" id="RHEA-COMP:20101"/>
        <dbReference type="ChEBI" id="CHEBI:15378"/>
        <dbReference type="ChEBI" id="CHEBI:30616"/>
        <dbReference type="ChEBI" id="CHEBI:46858"/>
        <dbReference type="ChEBI" id="CHEBI:61978"/>
        <dbReference type="ChEBI" id="CHEBI:456216"/>
        <dbReference type="EC" id="2.7.12.2"/>
    </reaction>
</comment>
<evidence type="ECO:0000313" key="12">
    <source>
        <dbReference type="Proteomes" id="UP000694545"/>
    </source>
</evidence>
<evidence type="ECO:0000256" key="2">
    <source>
        <dbReference type="ARBA" id="ARBA00022741"/>
    </source>
</evidence>